<comment type="caution">
    <text evidence="2">The sequence shown here is derived from an EMBL/GenBank/DDBJ whole genome shotgun (WGS) entry which is preliminary data.</text>
</comment>
<dbReference type="PANTHER" id="PTHR46481:SF7">
    <property type="entry name" value="ZINC FINGER BED DOMAIN-CONTAINING PROTEIN RICESLEEPER 2-LIKE"/>
    <property type="match status" value="1"/>
</dbReference>
<evidence type="ECO:0000313" key="3">
    <source>
        <dbReference type="Proteomes" id="UP001324115"/>
    </source>
</evidence>
<dbReference type="EMBL" id="JAXUIC010000007">
    <property type="protein sequence ID" value="KAK4581223.1"/>
    <property type="molecule type" value="Genomic_DNA"/>
</dbReference>
<evidence type="ECO:0000313" key="2">
    <source>
        <dbReference type="EMBL" id="KAK4581223.1"/>
    </source>
</evidence>
<dbReference type="GO" id="GO:0046983">
    <property type="term" value="F:protein dimerization activity"/>
    <property type="evidence" value="ECO:0007669"/>
    <property type="project" value="InterPro"/>
</dbReference>
<organism evidence="2 3">
    <name type="scientific">Quercus rubra</name>
    <name type="common">Northern red oak</name>
    <name type="synonym">Quercus borealis</name>
    <dbReference type="NCBI Taxonomy" id="3512"/>
    <lineage>
        <taxon>Eukaryota</taxon>
        <taxon>Viridiplantae</taxon>
        <taxon>Streptophyta</taxon>
        <taxon>Embryophyta</taxon>
        <taxon>Tracheophyta</taxon>
        <taxon>Spermatophyta</taxon>
        <taxon>Magnoliopsida</taxon>
        <taxon>eudicotyledons</taxon>
        <taxon>Gunneridae</taxon>
        <taxon>Pentapetalae</taxon>
        <taxon>rosids</taxon>
        <taxon>fabids</taxon>
        <taxon>Fagales</taxon>
        <taxon>Fagaceae</taxon>
        <taxon>Quercus</taxon>
    </lineage>
</organism>
<dbReference type="Proteomes" id="UP001324115">
    <property type="component" value="Unassembled WGS sequence"/>
</dbReference>
<reference evidence="2 3" key="1">
    <citation type="journal article" date="2023" name="G3 (Bethesda)">
        <title>A haplotype-resolved chromosome-scale genome for Quercus rubra L. provides insights into the genetics of adaptive traits for red oak species.</title>
        <authorList>
            <person name="Kapoor B."/>
            <person name="Jenkins J."/>
            <person name="Schmutz J."/>
            <person name="Zhebentyayeva T."/>
            <person name="Kuelheim C."/>
            <person name="Coggeshall M."/>
            <person name="Heim C."/>
            <person name="Lasky J.R."/>
            <person name="Leites L."/>
            <person name="Islam-Faridi N."/>
            <person name="Romero-Severson J."/>
            <person name="DeLeo V.L."/>
            <person name="Lucas S.M."/>
            <person name="Lazic D."/>
            <person name="Gailing O."/>
            <person name="Carlson J."/>
            <person name="Staton M."/>
        </authorList>
    </citation>
    <scope>NUCLEOTIDE SEQUENCE [LARGE SCALE GENOMIC DNA]</scope>
    <source>
        <strain evidence="2">Pseudo-F2</strain>
    </source>
</reference>
<proteinExistence type="predicted"/>
<dbReference type="SUPFAM" id="SSF53098">
    <property type="entry name" value="Ribonuclease H-like"/>
    <property type="match status" value="1"/>
</dbReference>
<dbReference type="InterPro" id="IPR008906">
    <property type="entry name" value="HATC_C_dom"/>
</dbReference>
<dbReference type="AlphaFoldDB" id="A0AAN7EWD0"/>
<dbReference type="Pfam" id="PF05699">
    <property type="entry name" value="Dimer_Tnp_hAT"/>
    <property type="match status" value="1"/>
</dbReference>
<keyword evidence="3" id="KW-1185">Reference proteome</keyword>
<dbReference type="PANTHER" id="PTHR46481">
    <property type="entry name" value="ZINC FINGER BED DOMAIN-CONTAINING PROTEIN 4"/>
    <property type="match status" value="1"/>
</dbReference>
<gene>
    <name evidence="2" type="ORF">RGQ29_024767</name>
</gene>
<feature type="domain" description="HAT C-terminal dimerisation" evidence="1">
    <location>
        <begin position="459"/>
        <end position="542"/>
    </location>
</feature>
<dbReference type="InterPro" id="IPR012337">
    <property type="entry name" value="RNaseH-like_sf"/>
</dbReference>
<dbReference type="InterPro" id="IPR052035">
    <property type="entry name" value="ZnF_BED_domain_contain"/>
</dbReference>
<evidence type="ECO:0000259" key="1">
    <source>
        <dbReference type="Pfam" id="PF05699"/>
    </source>
</evidence>
<sequence>MDPPTPSEVLPKDTIHVAGPQPIDATQAFGTKDINATQAVATPSSVENPSLSPNNKAELSEKVASSHRKKISILIRNCLRDKKTLSFEPTQGGEEGLNLVATSFTLEAGRKALIEMIIIDGLPFKFVENYGFRRFCNVLQPEFCNIPSHLTVARDVVNIYFAERETLREALRGRRICLTIDTWTSIQNINFLCLTCHFIDDDWKLNKRILNFCLVDDQKEETIGRKIETCLLEWNIDSIFTLTVDNANSDSTTVQFLKRVTKDWKGTVLGHEFLHMRCCAHIVNLVVGDALKELDVSIARVCDVVRYVKSSPNRFQAFKNYAMKLNIESMNLLCLDVPTRWDSTYQMLENVEKFKKAFERLEDEDSNYRVYFIDKDECRNSGTLCGGPPNEEDWKNLKDALTRLYEHHASIDSPSVQVESEDETSMIQVHVNYDDPCKLIASRYRRFLEERQSMGCKNEVDKFLAENCEGTDDEKFDILSWWKNNSSRYRILSQVARDMLAVPFSIVVYESAFSTGGRILDPFCSSLSPKMIQALICTQNWLQASVPISLRKAMDDVEQFEEYDLLIWIQNQVQVQAQLLIFMLK</sequence>
<accession>A0AAN7EWD0</accession>
<name>A0AAN7EWD0_QUERU</name>
<protein>
    <recommendedName>
        <fullName evidence="1">HAT C-terminal dimerisation domain-containing protein</fullName>
    </recommendedName>
</protein>